<gene>
    <name evidence="2" type="ORF">HNR35_000900</name>
</gene>
<dbReference type="Proteomes" id="UP000566276">
    <property type="component" value="Unassembled WGS sequence"/>
</dbReference>
<keyword evidence="3" id="KW-1185">Reference proteome</keyword>
<feature type="compositionally biased region" description="Polar residues" evidence="1">
    <location>
        <begin position="178"/>
        <end position="196"/>
    </location>
</feature>
<feature type="region of interest" description="Disordered" evidence="1">
    <location>
        <begin position="161"/>
        <end position="197"/>
    </location>
</feature>
<evidence type="ECO:0000313" key="3">
    <source>
        <dbReference type="Proteomes" id="UP000566276"/>
    </source>
</evidence>
<name>A0ABR6P793_9SPIR</name>
<comment type="caution">
    <text evidence="2">The sequence shown here is derived from an EMBL/GenBank/DDBJ whole genome shotgun (WGS) entry which is preliminary data.</text>
</comment>
<organism evidence="2 3">
    <name type="scientific">Borreliella spielmanii</name>
    <dbReference type="NCBI Taxonomy" id="88916"/>
    <lineage>
        <taxon>Bacteria</taxon>
        <taxon>Pseudomonadati</taxon>
        <taxon>Spirochaetota</taxon>
        <taxon>Spirochaetia</taxon>
        <taxon>Spirochaetales</taxon>
        <taxon>Borreliaceae</taxon>
        <taxon>Borreliella</taxon>
    </lineage>
</organism>
<feature type="compositionally biased region" description="Acidic residues" evidence="1">
    <location>
        <begin position="217"/>
        <end position="254"/>
    </location>
</feature>
<accession>A0ABR6P793</accession>
<evidence type="ECO:0000256" key="1">
    <source>
        <dbReference type="SAM" id="MobiDB-lite"/>
    </source>
</evidence>
<feature type="compositionally biased region" description="Acidic residues" evidence="1">
    <location>
        <begin position="262"/>
        <end position="277"/>
    </location>
</feature>
<feature type="region of interest" description="Disordered" evidence="1">
    <location>
        <begin position="216"/>
        <end position="277"/>
    </location>
</feature>
<evidence type="ECO:0000313" key="2">
    <source>
        <dbReference type="EMBL" id="MBB6031897.1"/>
    </source>
</evidence>
<sequence length="277" mass="32569">MSQFKLILIFVLFIASTIYASVARPFDFKKWNFKKDIDLAYVLIYDVDNGILIKSQDKAGSIKSQEVLAKLNKLNVYSNSLHKIIKKRLSRSRFQKEVKFPILKILRRYKYLTKNYKNKRFIENPEYTKLIVERNIKIVLFLENYFKAKFENVKSHKKIKKRMDANRSSLKSLRDKTNNSGRSRFSNFKTPKSSQGLKKCNKKRILNKYDLNRADGELSDELESSPDELESSTDELESSPDELEESSDSGELESEYNVNEETQSEDEFFDLQEDQFN</sequence>
<proteinExistence type="predicted"/>
<reference evidence="2 3" key="1">
    <citation type="submission" date="2020-08" db="EMBL/GenBank/DDBJ databases">
        <title>Genomic Encyclopedia of Type Strains, Phase IV (KMG-IV): sequencing the most valuable type-strain genomes for metagenomic binning, comparative biology and taxonomic classification.</title>
        <authorList>
            <person name="Goeker M."/>
        </authorList>
    </citation>
    <scope>NUCLEOTIDE SEQUENCE [LARGE SCALE GENOMIC DNA]</scope>
    <source>
        <strain evidence="2 3">DSM 16813</strain>
    </source>
</reference>
<dbReference type="EMBL" id="JACHFA010000003">
    <property type="protein sequence ID" value="MBB6031897.1"/>
    <property type="molecule type" value="Genomic_DNA"/>
</dbReference>
<dbReference type="RefSeq" id="WP_183224214.1">
    <property type="nucleotide sequence ID" value="NZ_JACHFA010000003.1"/>
</dbReference>
<evidence type="ECO:0008006" key="4">
    <source>
        <dbReference type="Google" id="ProtNLM"/>
    </source>
</evidence>
<protein>
    <recommendedName>
        <fullName evidence="4">Outer membrane protein</fullName>
    </recommendedName>
</protein>